<dbReference type="VEuPathDB" id="VectorBase:ASIC017603"/>
<dbReference type="EMBL" id="KE525346">
    <property type="protein sequence ID" value="KFB49590.1"/>
    <property type="molecule type" value="Genomic_DNA"/>
</dbReference>
<proteinExistence type="predicted"/>
<evidence type="ECO:0000313" key="1">
    <source>
        <dbReference type="EMBL" id="KFB49590.1"/>
    </source>
</evidence>
<dbReference type="AlphaFoldDB" id="A0A084WH96"/>
<dbReference type="EMBL" id="ATLV01023795">
    <property type="status" value="NOT_ANNOTATED_CDS"/>
    <property type="molecule type" value="Genomic_DNA"/>
</dbReference>
<name>A0A084WH96_ANOSI</name>
<sequence>MSRSDDAAEPPPGKNLDRLRRTNAPMVLWRATNRYRGEGIKVLLLRHEVLNGKVDSDGARVSFATRNVSPHRREPLYRRKVEI</sequence>
<evidence type="ECO:0000313" key="3">
    <source>
        <dbReference type="Proteomes" id="UP000030765"/>
    </source>
</evidence>
<dbReference type="EnsemblMetazoa" id="ASIC017603-RA">
    <property type="protein sequence ID" value="ASIC017603-PA"/>
    <property type="gene ID" value="ASIC017603"/>
</dbReference>
<gene>
    <name evidence="1" type="ORF">ZHAS_00017603</name>
</gene>
<organism evidence="1">
    <name type="scientific">Anopheles sinensis</name>
    <name type="common">Mosquito</name>
    <dbReference type="NCBI Taxonomy" id="74873"/>
    <lineage>
        <taxon>Eukaryota</taxon>
        <taxon>Metazoa</taxon>
        <taxon>Ecdysozoa</taxon>
        <taxon>Arthropoda</taxon>
        <taxon>Hexapoda</taxon>
        <taxon>Insecta</taxon>
        <taxon>Pterygota</taxon>
        <taxon>Neoptera</taxon>
        <taxon>Endopterygota</taxon>
        <taxon>Diptera</taxon>
        <taxon>Nematocera</taxon>
        <taxon>Culicoidea</taxon>
        <taxon>Culicidae</taxon>
        <taxon>Anophelinae</taxon>
        <taxon>Anopheles</taxon>
    </lineage>
</organism>
<evidence type="ECO:0000313" key="2">
    <source>
        <dbReference type="EnsemblMetazoa" id="ASIC017603-PA"/>
    </source>
</evidence>
<reference evidence="2" key="2">
    <citation type="submission" date="2020-05" db="UniProtKB">
        <authorList>
            <consortium name="EnsemblMetazoa"/>
        </authorList>
    </citation>
    <scope>IDENTIFICATION</scope>
</reference>
<protein>
    <submittedName>
        <fullName evidence="1 2">Type II secretory pathway ATPase ExeA</fullName>
    </submittedName>
</protein>
<reference evidence="1 3" key="1">
    <citation type="journal article" date="2014" name="BMC Genomics">
        <title>Genome sequence of Anopheles sinensis provides insight into genetics basis of mosquito competence for malaria parasites.</title>
        <authorList>
            <person name="Zhou D."/>
            <person name="Zhang D."/>
            <person name="Ding G."/>
            <person name="Shi L."/>
            <person name="Hou Q."/>
            <person name="Ye Y."/>
            <person name="Xu Y."/>
            <person name="Zhou H."/>
            <person name="Xiong C."/>
            <person name="Li S."/>
            <person name="Yu J."/>
            <person name="Hong S."/>
            <person name="Yu X."/>
            <person name="Zou P."/>
            <person name="Chen C."/>
            <person name="Chang X."/>
            <person name="Wang W."/>
            <person name="Lv Y."/>
            <person name="Sun Y."/>
            <person name="Ma L."/>
            <person name="Shen B."/>
            <person name="Zhu C."/>
        </authorList>
    </citation>
    <scope>NUCLEOTIDE SEQUENCE [LARGE SCALE GENOMIC DNA]</scope>
</reference>
<accession>A0A084WH96</accession>
<dbReference type="Proteomes" id="UP000030765">
    <property type="component" value="Unassembled WGS sequence"/>
</dbReference>
<keyword evidence="3" id="KW-1185">Reference proteome</keyword>